<sequence>MTNQHDAEEQASGGLPVRRGDKQRQAIVQAVRDLLEEKPFAELSVSTISDRAGVARSGFYFYFDSKYAVLAQIMAEATRELEELTHYFAPRGVDESTAAFAERMVGSAAAVYAHNDPVMSACNAARNSDAEIRELLDAQIDAVINQIVGVVNDEIAAGTAHPISDDIPTLVRTLAATTAFMLAGETAYVGPDGDVSRGVRVLEALWRNALWGGARD</sequence>
<keyword evidence="1 2" id="KW-0238">DNA-binding</keyword>
<evidence type="ECO:0000313" key="4">
    <source>
        <dbReference type="EMBL" id="MEB3070880.1"/>
    </source>
</evidence>
<protein>
    <submittedName>
        <fullName evidence="4">TetR/AcrR family transcriptional regulator</fullName>
    </submittedName>
</protein>
<feature type="domain" description="HTH tetR-type" evidence="3">
    <location>
        <begin position="21"/>
        <end position="81"/>
    </location>
</feature>
<keyword evidence="5" id="KW-1185">Reference proteome</keyword>
<dbReference type="InterPro" id="IPR036271">
    <property type="entry name" value="Tet_transcr_reg_TetR-rel_C_sf"/>
</dbReference>
<evidence type="ECO:0000256" key="1">
    <source>
        <dbReference type="ARBA" id="ARBA00023125"/>
    </source>
</evidence>
<dbReference type="EMBL" id="JAYJJQ010000018">
    <property type="protein sequence ID" value="MEB3070880.1"/>
    <property type="molecule type" value="Genomic_DNA"/>
</dbReference>
<organism evidence="4 5">
    <name type="scientific">[Mycobacterium] vasticus</name>
    <dbReference type="NCBI Taxonomy" id="2875777"/>
    <lineage>
        <taxon>Bacteria</taxon>
        <taxon>Bacillati</taxon>
        <taxon>Actinomycetota</taxon>
        <taxon>Actinomycetes</taxon>
        <taxon>Mycobacteriales</taxon>
        <taxon>Mycobacteriaceae</taxon>
        <taxon>Mycolicibacter</taxon>
    </lineage>
</organism>
<gene>
    <name evidence="4" type="ORF">K5L39_16975</name>
</gene>
<comment type="caution">
    <text evidence="4">The sequence shown here is derived from an EMBL/GenBank/DDBJ whole genome shotgun (WGS) entry which is preliminary data.</text>
</comment>
<dbReference type="Gene3D" id="1.10.357.10">
    <property type="entry name" value="Tetracycline Repressor, domain 2"/>
    <property type="match status" value="1"/>
</dbReference>
<dbReference type="Proteomes" id="UP001299283">
    <property type="component" value="Unassembled WGS sequence"/>
</dbReference>
<accession>A0ABU5Z156</accession>
<dbReference type="PANTHER" id="PTHR30055:SF184">
    <property type="entry name" value="HTH-TYPE TRANSCRIPTIONAL REGULATOR ETHR"/>
    <property type="match status" value="1"/>
</dbReference>
<feature type="DNA-binding region" description="H-T-H motif" evidence="2">
    <location>
        <begin position="44"/>
        <end position="63"/>
    </location>
</feature>
<dbReference type="InterPro" id="IPR001647">
    <property type="entry name" value="HTH_TetR"/>
</dbReference>
<dbReference type="SUPFAM" id="SSF46689">
    <property type="entry name" value="Homeodomain-like"/>
    <property type="match status" value="1"/>
</dbReference>
<dbReference type="InterPro" id="IPR050109">
    <property type="entry name" value="HTH-type_TetR-like_transc_reg"/>
</dbReference>
<name>A0ABU5Z156_9MYCO</name>
<dbReference type="Pfam" id="PF00440">
    <property type="entry name" value="TetR_N"/>
    <property type="match status" value="1"/>
</dbReference>
<dbReference type="PROSITE" id="PS50977">
    <property type="entry name" value="HTH_TETR_2"/>
    <property type="match status" value="1"/>
</dbReference>
<proteinExistence type="predicted"/>
<dbReference type="InterPro" id="IPR009057">
    <property type="entry name" value="Homeodomain-like_sf"/>
</dbReference>
<dbReference type="PRINTS" id="PR00455">
    <property type="entry name" value="HTHTETR"/>
</dbReference>
<reference evidence="4 5" key="1">
    <citation type="submission" date="2023-12" db="EMBL/GenBank/DDBJ databases">
        <title>Description of new species of Mycobacterium terrae complex isolated from sewage at the Sao Paulo Zoological Park Foundation in Brazil.</title>
        <authorList>
            <person name="Romagnoli C.L."/>
            <person name="Conceicao E.C."/>
            <person name="Machado E."/>
            <person name="Barreto L.B.P.F."/>
            <person name="Sharma A."/>
            <person name="Silva N.M."/>
            <person name="Marques L.E."/>
            <person name="Juliana M.A."/>
            <person name="Lourenco M.C.S."/>
            <person name="Digiampietri L.A."/>
            <person name="Suffys P.N."/>
            <person name="Viana-Niero C."/>
        </authorList>
    </citation>
    <scope>NUCLEOTIDE SEQUENCE [LARGE SCALE GENOMIC DNA]</scope>
    <source>
        <strain evidence="4 5">MYC017</strain>
    </source>
</reference>
<dbReference type="SUPFAM" id="SSF48498">
    <property type="entry name" value="Tetracyclin repressor-like, C-terminal domain"/>
    <property type="match status" value="1"/>
</dbReference>
<evidence type="ECO:0000259" key="3">
    <source>
        <dbReference type="PROSITE" id="PS50977"/>
    </source>
</evidence>
<evidence type="ECO:0000313" key="5">
    <source>
        <dbReference type="Proteomes" id="UP001299283"/>
    </source>
</evidence>
<dbReference type="Gene3D" id="1.10.10.60">
    <property type="entry name" value="Homeodomain-like"/>
    <property type="match status" value="1"/>
</dbReference>
<dbReference type="RefSeq" id="WP_225396682.1">
    <property type="nucleotide sequence ID" value="NZ_JAYJJQ010000018.1"/>
</dbReference>
<evidence type="ECO:0000256" key="2">
    <source>
        <dbReference type="PROSITE-ProRule" id="PRU00335"/>
    </source>
</evidence>
<dbReference type="PANTHER" id="PTHR30055">
    <property type="entry name" value="HTH-TYPE TRANSCRIPTIONAL REGULATOR RUTR"/>
    <property type="match status" value="1"/>
</dbReference>